<feature type="transmembrane region" description="Helical" evidence="2">
    <location>
        <begin position="95"/>
        <end position="112"/>
    </location>
</feature>
<organism evidence="3 4">
    <name type="scientific">Paratrimastix pyriformis</name>
    <dbReference type="NCBI Taxonomy" id="342808"/>
    <lineage>
        <taxon>Eukaryota</taxon>
        <taxon>Metamonada</taxon>
        <taxon>Preaxostyla</taxon>
        <taxon>Paratrimastigidae</taxon>
        <taxon>Paratrimastix</taxon>
    </lineage>
</organism>
<dbReference type="EMBL" id="JAPMOS010000001">
    <property type="protein sequence ID" value="KAJ4462993.1"/>
    <property type="molecule type" value="Genomic_DNA"/>
</dbReference>
<keyword evidence="2" id="KW-0812">Transmembrane</keyword>
<evidence type="ECO:0000313" key="4">
    <source>
        <dbReference type="Proteomes" id="UP001141327"/>
    </source>
</evidence>
<protein>
    <submittedName>
        <fullName evidence="3">Uncharacterized protein</fullName>
    </submittedName>
</protein>
<feature type="region of interest" description="Disordered" evidence="1">
    <location>
        <begin position="1"/>
        <end position="30"/>
    </location>
</feature>
<dbReference type="Proteomes" id="UP001141327">
    <property type="component" value="Unassembled WGS sequence"/>
</dbReference>
<proteinExistence type="predicted"/>
<keyword evidence="4" id="KW-1185">Reference proteome</keyword>
<feature type="compositionally biased region" description="Polar residues" evidence="1">
    <location>
        <begin position="11"/>
        <end position="24"/>
    </location>
</feature>
<feature type="transmembrane region" description="Helical" evidence="2">
    <location>
        <begin position="118"/>
        <end position="134"/>
    </location>
</feature>
<gene>
    <name evidence="3" type="ORF">PAPYR_229</name>
</gene>
<accession>A0ABQ8UX01</accession>
<name>A0ABQ8UX01_9EUKA</name>
<feature type="transmembrane region" description="Helical" evidence="2">
    <location>
        <begin position="179"/>
        <end position="202"/>
    </location>
</feature>
<reference evidence="3" key="1">
    <citation type="journal article" date="2022" name="bioRxiv">
        <title>Genomics of Preaxostyla Flagellates Illuminates Evolutionary Transitions and the Path Towards Mitochondrial Loss.</title>
        <authorList>
            <person name="Novak L.V.F."/>
            <person name="Treitli S.C."/>
            <person name="Pyrih J."/>
            <person name="Halakuc P."/>
            <person name="Pipaliya S.V."/>
            <person name="Vacek V."/>
            <person name="Brzon O."/>
            <person name="Soukal P."/>
            <person name="Eme L."/>
            <person name="Dacks J.B."/>
            <person name="Karnkowska A."/>
            <person name="Elias M."/>
            <person name="Hampl V."/>
        </authorList>
    </citation>
    <scope>NUCLEOTIDE SEQUENCE</scope>
    <source>
        <strain evidence="3">RCP-MX</strain>
    </source>
</reference>
<comment type="caution">
    <text evidence="3">The sequence shown here is derived from an EMBL/GenBank/DDBJ whole genome shotgun (WGS) entry which is preliminary data.</text>
</comment>
<evidence type="ECO:0000256" key="1">
    <source>
        <dbReference type="SAM" id="MobiDB-lite"/>
    </source>
</evidence>
<keyword evidence="2" id="KW-1133">Transmembrane helix</keyword>
<evidence type="ECO:0000313" key="3">
    <source>
        <dbReference type="EMBL" id="KAJ4462993.1"/>
    </source>
</evidence>
<keyword evidence="2" id="KW-0472">Membrane</keyword>
<sequence>MDTAAAASELSPETQHAETATQPPGLSLREQAEARRARLLQGGEMRMRKIILRGKEDKNPPPIVNPADMAPTSPSIATPLEVPTLLPKFRVTMQPFLLALFLALLRFFSVRFTGVNIVPLWSTSIWFFGFLILFRKLKDLKRHFFRRKDTTQADAKADLASFLGNLQATATLACDSLVFFGVFVGFVYLLPTGFAAVTRLVAARRG</sequence>
<evidence type="ECO:0000256" key="2">
    <source>
        <dbReference type="SAM" id="Phobius"/>
    </source>
</evidence>